<dbReference type="PANTHER" id="PTHR47481">
    <property type="match status" value="1"/>
</dbReference>
<comment type="caution">
    <text evidence="1">The sequence shown here is derived from an EMBL/GenBank/DDBJ whole genome shotgun (WGS) entry which is preliminary data.</text>
</comment>
<dbReference type="EMBL" id="JABTTQ020000570">
    <property type="protein sequence ID" value="KAK6138958.1"/>
    <property type="molecule type" value="Genomic_DNA"/>
</dbReference>
<name>A0ABR0VUK8_REHGL</name>
<dbReference type="PANTHER" id="PTHR47481:SF42">
    <property type="entry name" value="RHO GTPASE-ACTIVATING PROTEIN GACK-LIKE"/>
    <property type="match status" value="1"/>
</dbReference>
<evidence type="ECO:0008006" key="3">
    <source>
        <dbReference type="Google" id="ProtNLM"/>
    </source>
</evidence>
<dbReference type="Proteomes" id="UP001318860">
    <property type="component" value="Unassembled WGS sequence"/>
</dbReference>
<proteinExistence type="predicted"/>
<keyword evidence="2" id="KW-1185">Reference proteome</keyword>
<accession>A0ABR0VUK8</accession>
<gene>
    <name evidence="1" type="ORF">DH2020_027304</name>
</gene>
<organism evidence="1 2">
    <name type="scientific">Rehmannia glutinosa</name>
    <name type="common">Chinese foxglove</name>
    <dbReference type="NCBI Taxonomy" id="99300"/>
    <lineage>
        <taxon>Eukaryota</taxon>
        <taxon>Viridiplantae</taxon>
        <taxon>Streptophyta</taxon>
        <taxon>Embryophyta</taxon>
        <taxon>Tracheophyta</taxon>
        <taxon>Spermatophyta</taxon>
        <taxon>Magnoliopsida</taxon>
        <taxon>eudicotyledons</taxon>
        <taxon>Gunneridae</taxon>
        <taxon>Pentapetalae</taxon>
        <taxon>asterids</taxon>
        <taxon>lamiids</taxon>
        <taxon>Lamiales</taxon>
        <taxon>Orobanchaceae</taxon>
        <taxon>Rehmannieae</taxon>
        <taxon>Rehmannia</taxon>
    </lineage>
</organism>
<evidence type="ECO:0000313" key="1">
    <source>
        <dbReference type="EMBL" id="KAK6138958.1"/>
    </source>
</evidence>
<protein>
    <recommendedName>
        <fullName evidence="3">Retrotransposon Copia-like N-terminal domain-containing protein</fullName>
    </recommendedName>
</protein>
<reference evidence="1 2" key="1">
    <citation type="journal article" date="2021" name="Comput. Struct. Biotechnol. J.">
        <title>De novo genome assembly of the potent medicinal plant Rehmannia glutinosa using nanopore technology.</title>
        <authorList>
            <person name="Ma L."/>
            <person name="Dong C."/>
            <person name="Song C."/>
            <person name="Wang X."/>
            <person name="Zheng X."/>
            <person name="Niu Y."/>
            <person name="Chen S."/>
            <person name="Feng W."/>
        </authorList>
    </citation>
    <scope>NUCLEOTIDE SEQUENCE [LARGE SCALE GENOMIC DNA]</scope>
    <source>
        <strain evidence="1">DH-2019</strain>
    </source>
</reference>
<sequence length="255" mass="29014">MTIADKDSPSEEPTVVVPTFTGTPVITTTKLNGRNYSQWSFAVKLWFRGQGLVHYLTEDVPKLSKANLRLWDQVDAQLTSLLLQSIEPELHYLVQGCPSCKVLWNRTMNMYSSTISRIYDVTSDLLRIQLDERGLAVYFGRFQSAMAEYNEIFPPDTDTYRQHREQFFVVLMLRGLPSQFDPVRSQILSSATLPSMTDVFAALNRASLTSTVLSPDNQSALFTQNPNRDLGITWGNGCYLSQSFMQPRFLVLYTQ</sequence>
<evidence type="ECO:0000313" key="2">
    <source>
        <dbReference type="Proteomes" id="UP001318860"/>
    </source>
</evidence>